<evidence type="ECO:0000313" key="5">
    <source>
        <dbReference type="EMBL" id="EFP04455.1"/>
    </source>
</evidence>
<evidence type="ECO:0000256" key="4">
    <source>
        <dbReference type="ARBA" id="ARBA00022932"/>
    </source>
</evidence>
<reference evidence="5" key="1">
    <citation type="submission" date="2007-07" db="EMBL/GenBank/DDBJ databases">
        <title>PCAP assembly of the Caenorhabditis remanei genome.</title>
        <authorList>
            <consortium name="The Caenorhabditis remanei Sequencing Consortium"/>
            <person name="Wilson R.K."/>
        </authorList>
    </citation>
    <scope>NUCLEOTIDE SEQUENCE [LARGE SCALE GENOMIC DNA]</scope>
    <source>
        <strain evidence="5">PB4641</strain>
    </source>
</reference>
<evidence type="ECO:0000256" key="3">
    <source>
        <dbReference type="ARBA" id="ARBA00022695"/>
    </source>
</evidence>
<dbReference type="GO" id="GO:0006273">
    <property type="term" value="P:lagging strand elongation"/>
    <property type="evidence" value="ECO:0007669"/>
    <property type="project" value="TreeGrafter"/>
</dbReference>
<dbReference type="GO" id="GO:0005658">
    <property type="term" value="C:alpha DNA polymerase:primase complex"/>
    <property type="evidence" value="ECO:0007669"/>
    <property type="project" value="TreeGrafter"/>
</dbReference>
<accession>E3ML66</accession>
<proteinExistence type="predicted"/>
<dbReference type="GO" id="GO:1902975">
    <property type="term" value="P:mitotic DNA replication initiation"/>
    <property type="evidence" value="ECO:0007669"/>
    <property type="project" value="TreeGrafter"/>
</dbReference>
<dbReference type="STRING" id="31234.E3ML66"/>
<dbReference type="GO" id="GO:0006272">
    <property type="term" value="P:leading strand elongation"/>
    <property type="evidence" value="ECO:0007669"/>
    <property type="project" value="TreeGrafter"/>
</dbReference>
<dbReference type="HOGENOM" id="CLU_2087067_0_0_1"/>
<keyword evidence="4" id="KW-0239">DNA-directed DNA polymerase</keyword>
<keyword evidence="3" id="KW-0548">Nucleotidyltransferase</keyword>
<dbReference type="eggNOG" id="KOG0970">
    <property type="taxonomic scope" value="Eukaryota"/>
</dbReference>
<evidence type="ECO:0000256" key="2">
    <source>
        <dbReference type="ARBA" id="ARBA00022679"/>
    </source>
</evidence>
<protein>
    <recommendedName>
        <fullName evidence="1">DNA-directed DNA polymerase</fullName>
        <ecNumber evidence="1">2.7.7.7</ecNumber>
    </recommendedName>
</protein>
<dbReference type="GO" id="GO:0003682">
    <property type="term" value="F:chromatin binding"/>
    <property type="evidence" value="ECO:0007669"/>
    <property type="project" value="TreeGrafter"/>
</dbReference>
<dbReference type="EMBL" id="DS268454">
    <property type="protein sequence ID" value="EFP04455.1"/>
    <property type="molecule type" value="Genomic_DNA"/>
</dbReference>
<sequence>MLKRKKNNNQRIMLQLREHIIVLEYLLYYLAQQIHPVVSRLVEPIEETDAVRIAEPLVLDSSNYKKAAAAQAVVSESEDCLRSAAVNFSSLRLSPLASPLNLLKGEAAENAIFARSE</sequence>
<evidence type="ECO:0000313" key="6">
    <source>
        <dbReference type="Proteomes" id="UP000008281"/>
    </source>
</evidence>
<evidence type="ECO:0000256" key="1">
    <source>
        <dbReference type="ARBA" id="ARBA00012417"/>
    </source>
</evidence>
<dbReference type="GO" id="GO:0003688">
    <property type="term" value="F:DNA replication origin binding"/>
    <property type="evidence" value="ECO:0007669"/>
    <property type="project" value="TreeGrafter"/>
</dbReference>
<dbReference type="Proteomes" id="UP000008281">
    <property type="component" value="Unassembled WGS sequence"/>
</dbReference>
<keyword evidence="2" id="KW-0808">Transferase</keyword>
<dbReference type="OrthoDB" id="6755010at2759"/>
<dbReference type="InterPro" id="IPR042087">
    <property type="entry name" value="DNA_pol_B_thumb"/>
</dbReference>
<name>E3ML66_CAERE</name>
<dbReference type="PANTHER" id="PTHR45861:SF1">
    <property type="entry name" value="DNA POLYMERASE ALPHA CATALYTIC SUBUNIT"/>
    <property type="match status" value="1"/>
</dbReference>
<gene>
    <name evidence="5" type="ORF">CRE_25701</name>
</gene>
<dbReference type="PANTHER" id="PTHR45861">
    <property type="entry name" value="DNA POLYMERASE ALPHA CATALYTIC SUBUNIT"/>
    <property type="match status" value="1"/>
</dbReference>
<dbReference type="Gene3D" id="1.10.132.60">
    <property type="entry name" value="DNA polymerase family B, C-terminal domain"/>
    <property type="match status" value="1"/>
</dbReference>
<organism evidence="6">
    <name type="scientific">Caenorhabditis remanei</name>
    <name type="common">Caenorhabditis vulgaris</name>
    <dbReference type="NCBI Taxonomy" id="31234"/>
    <lineage>
        <taxon>Eukaryota</taxon>
        <taxon>Metazoa</taxon>
        <taxon>Ecdysozoa</taxon>
        <taxon>Nematoda</taxon>
        <taxon>Chromadorea</taxon>
        <taxon>Rhabditida</taxon>
        <taxon>Rhabditina</taxon>
        <taxon>Rhabditomorpha</taxon>
        <taxon>Rhabditoidea</taxon>
        <taxon>Rhabditidae</taxon>
        <taxon>Peloderinae</taxon>
        <taxon>Caenorhabditis</taxon>
    </lineage>
</organism>
<dbReference type="AlphaFoldDB" id="E3ML66"/>
<dbReference type="GO" id="GO:0003697">
    <property type="term" value="F:single-stranded DNA binding"/>
    <property type="evidence" value="ECO:0007669"/>
    <property type="project" value="TreeGrafter"/>
</dbReference>
<dbReference type="GO" id="GO:0003887">
    <property type="term" value="F:DNA-directed DNA polymerase activity"/>
    <property type="evidence" value="ECO:0007669"/>
    <property type="project" value="UniProtKB-KW"/>
</dbReference>
<dbReference type="EC" id="2.7.7.7" evidence="1"/>
<dbReference type="InParanoid" id="E3ML66"/>
<keyword evidence="6" id="KW-1185">Reference proteome</keyword>